<dbReference type="InterPro" id="IPR043129">
    <property type="entry name" value="ATPase_NBD"/>
</dbReference>
<evidence type="ECO:0000259" key="2">
    <source>
        <dbReference type="Pfam" id="PF21697"/>
    </source>
</evidence>
<dbReference type="PANTHER" id="PTHR30005">
    <property type="entry name" value="EXOPOLYPHOSPHATASE"/>
    <property type="match status" value="1"/>
</dbReference>
<name>A0A9X1DHF2_9SPHN</name>
<dbReference type="Proteomes" id="UP001138757">
    <property type="component" value="Unassembled WGS sequence"/>
</dbReference>
<dbReference type="Gene3D" id="3.30.420.40">
    <property type="match status" value="1"/>
</dbReference>
<dbReference type="EMBL" id="JAHGAW010000017">
    <property type="protein sequence ID" value="MBT2189363.1"/>
    <property type="molecule type" value="Genomic_DNA"/>
</dbReference>
<evidence type="ECO:0000259" key="1">
    <source>
        <dbReference type="Pfam" id="PF02541"/>
    </source>
</evidence>
<evidence type="ECO:0000313" key="3">
    <source>
        <dbReference type="EMBL" id="MBT2189363.1"/>
    </source>
</evidence>
<comment type="caution">
    <text evidence="3">The sequence shown here is derived from an EMBL/GenBank/DDBJ whole genome shotgun (WGS) entry which is preliminary data.</text>
</comment>
<dbReference type="AlphaFoldDB" id="A0A9X1DHF2"/>
<reference evidence="3" key="1">
    <citation type="submission" date="2021-05" db="EMBL/GenBank/DDBJ databases">
        <title>Genome of Sphingobium sp. strain.</title>
        <authorList>
            <person name="Fan R."/>
        </authorList>
    </citation>
    <scope>NUCLEOTIDE SEQUENCE</scope>
    <source>
        <strain evidence="3">H33</strain>
    </source>
</reference>
<feature type="domain" description="Ppx/GppA phosphatase N-terminal" evidence="1">
    <location>
        <begin position="47"/>
        <end position="313"/>
    </location>
</feature>
<protein>
    <submittedName>
        <fullName evidence="3">Ppx/GppA family phosphatase</fullName>
    </submittedName>
</protein>
<gene>
    <name evidence="3" type="ORF">KK488_20625</name>
</gene>
<dbReference type="PANTHER" id="PTHR30005:SF0">
    <property type="entry name" value="RETROGRADE REGULATION PROTEIN 2"/>
    <property type="match status" value="1"/>
</dbReference>
<proteinExistence type="predicted"/>
<dbReference type="InterPro" id="IPR003695">
    <property type="entry name" value="Ppx_GppA_N"/>
</dbReference>
<dbReference type="Pfam" id="PF02541">
    <property type="entry name" value="Ppx-GppA"/>
    <property type="match status" value="1"/>
</dbReference>
<dbReference type="Gene3D" id="3.30.420.150">
    <property type="entry name" value="Exopolyphosphatase. Domain 2"/>
    <property type="match status" value="1"/>
</dbReference>
<organism evidence="3 4">
    <name type="scientific">Sphingobium nicotianae</name>
    <dbReference type="NCBI Taxonomy" id="2782607"/>
    <lineage>
        <taxon>Bacteria</taxon>
        <taxon>Pseudomonadati</taxon>
        <taxon>Pseudomonadota</taxon>
        <taxon>Alphaproteobacteria</taxon>
        <taxon>Sphingomonadales</taxon>
        <taxon>Sphingomonadaceae</taxon>
        <taxon>Sphingobium</taxon>
    </lineage>
</organism>
<dbReference type="GO" id="GO:0016462">
    <property type="term" value="F:pyrophosphatase activity"/>
    <property type="evidence" value="ECO:0007669"/>
    <property type="project" value="TreeGrafter"/>
</dbReference>
<feature type="domain" description="Exopolyphosphatase C-terminal" evidence="2">
    <location>
        <begin position="357"/>
        <end position="496"/>
    </location>
</feature>
<sequence length="503" mass="54506">MTLLDRLARRPMQTMLRGPHFRRTAIIDIGSNSIRLVVYDGPRRIPFILFNEKVMAGLGADMGRTGRIGQQAMDRGLAALERFSRLCVEMAIDQVSCVATAAVRDASNGDEFIARATDLGLDVRVLTGEEEGLASAQGLLSGMPDADGIMGDLGGGSLELVRLSGGKVERAASLPLGVFRIAEIRRRGKKALGQRLDALLTQHGIADIPTGLPFYLIGGSWRALARLDMQLTGYPLPILHHYEMAPDRPAVLLQWLDRAQKNDLKAVPFVSGARMPGLPDAAHLLCTLVERLKSSHLTVSAFGLREGLLFEQLSPEVQREDPLLIAARIEGEAQGRFVGHGDQISGWIAPLFRDDPPEWARIRLTACLLADVGWRANPEFRAERGLEFALHGNWVGISAGERAALAQALFANFGGGSTIAPTLETLALPEFLRRATQWGLAIRLCQRLSGGAQGPLEGSSLEIRDGTIILHLDSTYAGLAGEAIDRRLRQLGQAMGMGFLLDA</sequence>
<dbReference type="Gene3D" id="1.10.3210.10">
    <property type="entry name" value="Hypothetical protein af1432"/>
    <property type="match status" value="1"/>
</dbReference>
<dbReference type="Pfam" id="PF21697">
    <property type="entry name" value="Ppx_C"/>
    <property type="match status" value="1"/>
</dbReference>
<dbReference type="CDD" id="cd24052">
    <property type="entry name" value="ASKHA_NBD_HpPPX-GppA-like"/>
    <property type="match status" value="1"/>
</dbReference>
<dbReference type="InterPro" id="IPR048951">
    <property type="entry name" value="Ppx_C"/>
</dbReference>
<dbReference type="SUPFAM" id="SSF53067">
    <property type="entry name" value="Actin-like ATPase domain"/>
    <property type="match status" value="2"/>
</dbReference>
<keyword evidence="4" id="KW-1185">Reference proteome</keyword>
<dbReference type="SUPFAM" id="SSF109604">
    <property type="entry name" value="HD-domain/PDEase-like"/>
    <property type="match status" value="1"/>
</dbReference>
<accession>A0A9X1DHF2</accession>
<dbReference type="RefSeq" id="WP_214625605.1">
    <property type="nucleotide sequence ID" value="NZ_JAHGAW010000017.1"/>
</dbReference>
<dbReference type="InterPro" id="IPR050273">
    <property type="entry name" value="GppA/Ppx_hydrolase"/>
</dbReference>
<evidence type="ECO:0000313" key="4">
    <source>
        <dbReference type="Proteomes" id="UP001138757"/>
    </source>
</evidence>